<evidence type="ECO:0000256" key="23">
    <source>
        <dbReference type="SAM" id="Phobius"/>
    </source>
</evidence>
<sequence>MRVRIIRLALVAASVALVLFGGPLAVALGQYAFTEERTAMQRIADFAARSVYEDLDHDHVPRRLPAGRDRTTTVAVYDEDAELLAGDGPPIGDTEVERVLQRGLGHAPSGELVVVAPVRDGTDVIGVIRVASSPTTVLAGLLPLWLGMLALAGLVLLAVWFLARRLAERLSRPLQELAHDAGRLGEGDFGVRPAPTGMHEVDRVGAALGGTAERLDDLLARERAFSAEASHQLRTPLAGLRLRLEFALDTPGGPGRTTVTDGLASIDRLERTIDELLLLARERRRGAVPVDVGRLLAEAEAEWTERLARDDRRFHTSRQPDLPDPPASAAAVRQIVGVLLDNAWQHGAGTVTLAAREAGPDAVALDVTDEGGGLAPEDLAGSRDGLGVALARRLAEAEGGRLTAGRAPSVVTLLLPLDPA</sequence>
<evidence type="ECO:0000256" key="2">
    <source>
        <dbReference type="ARBA" id="ARBA00001936"/>
    </source>
</evidence>
<evidence type="ECO:0000256" key="1">
    <source>
        <dbReference type="ARBA" id="ARBA00000085"/>
    </source>
</evidence>
<comment type="subcellular location">
    <subcellularLocation>
        <location evidence="4">Cell membrane</location>
        <topology evidence="4">Multi-pass membrane protein</topology>
    </subcellularLocation>
</comment>
<keyword evidence="10" id="KW-0547">Nucleotide-binding</keyword>
<evidence type="ECO:0000259" key="25">
    <source>
        <dbReference type="PROSITE" id="PS50885"/>
    </source>
</evidence>
<dbReference type="Pfam" id="PF02518">
    <property type="entry name" value="HATPase_c"/>
    <property type="match status" value="1"/>
</dbReference>
<dbReference type="PROSITE" id="PS50109">
    <property type="entry name" value="HIS_KIN"/>
    <property type="match status" value="1"/>
</dbReference>
<dbReference type="InterPro" id="IPR003594">
    <property type="entry name" value="HATPase_dom"/>
</dbReference>
<feature type="domain" description="Histidine kinase" evidence="24">
    <location>
        <begin position="228"/>
        <end position="419"/>
    </location>
</feature>
<dbReference type="GO" id="GO:0000155">
    <property type="term" value="F:phosphorelay sensor kinase activity"/>
    <property type="evidence" value="ECO:0007669"/>
    <property type="project" value="InterPro"/>
</dbReference>
<dbReference type="Gene3D" id="3.30.565.10">
    <property type="entry name" value="Histidine kinase-like ATPase, C-terminal domain"/>
    <property type="match status" value="1"/>
</dbReference>
<dbReference type="AlphaFoldDB" id="A0A1I4UCX0"/>
<dbReference type="CDD" id="cd00082">
    <property type="entry name" value="HisKA"/>
    <property type="match status" value="1"/>
</dbReference>
<comment type="cofactor">
    <cofactor evidence="2">
        <name>Mn(2+)</name>
        <dbReference type="ChEBI" id="CHEBI:29035"/>
    </cofactor>
</comment>
<dbReference type="InterPro" id="IPR005467">
    <property type="entry name" value="His_kinase_dom"/>
</dbReference>
<proteinExistence type="predicted"/>
<evidence type="ECO:0000313" key="27">
    <source>
        <dbReference type="Proteomes" id="UP000199614"/>
    </source>
</evidence>
<evidence type="ECO:0000256" key="18">
    <source>
        <dbReference type="ARBA" id="ARBA00023016"/>
    </source>
</evidence>
<dbReference type="PRINTS" id="PR00344">
    <property type="entry name" value="BCTRLSENSOR"/>
</dbReference>
<dbReference type="OrthoDB" id="5499837at2"/>
<evidence type="ECO:0000256" key="19">
    <source>
        <dbReference type="ARBA" id="ARBA00023026"/>
    </source>
</evidence>
<dbReference type="STRING" id="260086.SAMN05216207_100426"/>
<feature type="transmembrane region" description="Helical" evidence="23">
    <location>
        <begin position="142"/>
        <end position="163"/>
    </location>
</feature>
<dbReference type="InterPro" id="IPR003660">
    <property type="entry name" value="HAMP_dom"/>
</dbReference>
<dbReference type="GO" id="GO:0005886">
    <property type="term" value="C:plasma membrane"/>
    <property type="evidence" value="ECO:0007669"/>
    <property type="project" value="UniProtKB-SubCell"/>
</dbReference>
<dbReference type="PROSITE" id="PS50885">
    <property type="entry name" value="HAMP"/>
    <property type="match status" value="1"/>
</dbReference>
<keyword evidence="7" id="KW-0597">Phosphoprotein</keyword>
<keyword evidence="18" id="KW-0346">Stress response</keyword>
<evidence type="ECO:0000256" key="6">
    <source>
        <dbReference type="ARBA" id="ARBA00022475"/>
    </source>
</evidence>
<comment type="catalytic activity">
    <reaction evidence="1">
        <text>ATP + protein L-histidine = ADP + protein N-phospho-L-histidine.</text>
        <dbReference type="EC" id="2.7.13.3"/>
    </reaction>
</comment>
<organism evidence="26 27">
    <name type="scientific">Pseudonocardia ammonioxydans</name>
    <dbReference type="NCBI Taxonomy" id="260086"/>
    <lineage>
        <taxon>Bacteria</taxon>
        <taxon>Bacillati</taxon>
        <taxon>Actinomycetota</taxon>
        <taxon>Actinomycetes</taxon>
        <taxon>Pseudonocardiales</taxon>
        <taxon>Pseudonocardiaceae</taxon>
        <taxon>Pseudonocardia</taxon>
    </lineage>
</organism>
<dbReference type="Proteomes" id="UP000199614">
    <property type="component" value="Unassembled WGS sequence"/>
</dbReference>
<keyword evidence="14" id="KW-0460">Magnesium</keyword>
<keyword evidence="8" id="KW-0808">Transferase</keyword>
<evidence type="ECO:0000256" key="16">
    <source>
        <dbReference type="ARBA" id="ARBA00022989"/>
    </source>
</evidence>
<keyword evidence="20" id="KW-0464">Manganese</keyword>
<dbReference type="Gene3D" id="1.10.287.130">
    <property type="match status" value="1"/>
</dbReference>
<dbReference type="SUPFAM" id="SSF47384">
    <property type="entry name" value="Homodimeric domain of signal transducing histidine kinase"/>
    <property type="match status" value="1"/>
</dbReference>
<keyword evidence="17" id="KW-0902">Two-component regulatory system</keyword>
<accession>A0A1I4UCX0</accession>
<dbReference type="EC" id="2.7.13.3" evidence="5"/>
<gene>
    <name evidence="26" type="ORF">SAMN05216207_100426</name>
</gene>
<keyword evidence="23" id="KW-0472">Membrane</keyword>
<dbReference type="SMART" id="SM00388">
    <property type="entry name" value="HisKA"/>
    <property type="match status" value="1"/>
</dbReference>
<evidence type="ECO:0000256" key="5">
    <source>
        <dbReference type="ARBA" id="ARBA00012438"/>
    </source>
</evidence>
<evidence type="ECO:0000256" key="22">
    <source>
        <dbReference type="ARBA" id="ARBA00041776"/>
    </source>
</evidence>
<evidence type="ECO:0000256" key="20">
    <source>
        <dbReference type="ARBA" id="ARBA00023211"/>
    </source>
</evidence>
<dbReference type="PANTHER" id="PTHR44936:SF9">
    <property type="entry name" value="SENSOR PROTEIN CREC"/>
    <property type="match status" value="1"/>
</dbReference>
<keyword evidence="12" id="KW-0378">Hydrolase</keyword>
<evidence type="ECO:0000256" key="7">
    <source>
        <dbReference type="ARBA" id="ARBA00022553"/>
    </source>
</evidence>
<evidence type="ECO:0000256" key="8">
    <source>
        <dbReference type="ARBA" id="ARBA00022679"/>
    </source>
</evidence>
<keyword evidence="16 23" id="KW-1133">Transmembrane helix</keyword>
<dbReference type="Pfam" id="PF00672">
    <property type="entry name" value="HAMP"/>
    <property type="match status" value="1"/>
</dbReference>
<keyword evidence="13" id="KW-0067">ATP-binding</keyword>
<keyword evidence="19" id="KW-0843">Virulence</keyword>
<protein>
    <recommendedName>
        <fullName evidence="21">Signal transduction histidine-protein kinase/phosphatase MprB</fullName>
        <ecNumber evidence="5">2.7.13.3</ecNumber>
    </recommendedName>
    <alternativeName>
        <fullName evidence="22">Mycobacterial persistence regulator B</fullName>
    </alternativeName>
</protein>
<evidence type="ECO:0000256" key="13">
    <source>
        <dbReference type="ARBA" id="ARBA00022840"/>
    </source>
</evidence>
<reference evidence="26 27" key="1">
    <citation type="submission" date="2016-10" db="EMBL/GenBank/DDBJ databases">
        <authorList>
            <person name="de Groot N.N."/>
        </authorList>
    </citation>
    <scope>NUCLEOTIDE SEQUENCE [LARGE SCALE GENOMIC DNA]</scope>
    <source>
        <strain evidence="26 27">CGMCC 4.1877</strain>
    </source>
</reference>
<keyword evidence="15" id="KW-0904">Protein phosphatase</keyword>
<keyword evidence="27" id="KW-1185">Reference proteome</keyword>
<evidence type="ECO:0000256" key="21">
    <source>
        <dbReference type="ARBA" id="ARBA00040454"/>
    </source>
</evidence>
<dbReference type="SMART" id="SM00387">
    <property type="entry name" value="HATPase_c"/>
    <property type="match status" value="1"/>
</dbReference>
<evidence type="ECO:0000256" key="12">
    <source>
        <dbReference type="ARBA" id="ARBA00022801"/>
    </source>
</evidence>
<keyword evidence="9 23" id="KW-0812">Transmembrane</keyword>
<evidence type="ECO:0000256" key="4">
    <source>
        <dbReference type="ARBA" id="ARBA00004651"/>
    </source>
</evidence>
<dbReference type="RefSeq" id="WP_093338229.1">
    <property type="nucleotide sequence ID" value="NZ_FOUY01000004.1"/>
</dbReference>
<dbReference type="InterPro" id="IPR050980">
    <property type="entry name" value="2C_sensor_his_kinase"/>
</dbReference>
<evidence type="ECO:0000256" key="10">
    <source>
        <dbReference type="ARBA" id="ARBA00022741"/>
    </source>
</evidence>
<evidence type="ECO:0000256" key="17">
    <source>
        <dbReference type="ARBA" id="ARBA00023012"/>
    </source>
</evidence>
<evidence type="ECO:0000256" key="3">
    <source>
        <dbReference type="ARBA" id="ARBA00001946"/>
    </source>
</evidence>
<evidence type="ECO:0000256" key="11">
    <source>
        <dbReference type="ARBA" id="ARBA00022777"/>
    </source>
</evidence>
<feature type="domain" description="HAMP" evidence="25">
    <location>
        <begin position="168"/>
        <end position="220"/>
    </location>
</feature>
<evidence type="ECO:0000259" key="24">
    <source>
        <dbReference type="PROSITE" id="PS50109"/>
    </source>
</evidence>
<dbReference type="SUPFAM" id="SSF55874">
    <property type="entry name" value="ATPase domain of HSP90 chaperone/DNA topoisomerase II/histidine kinase"/>
    <property type="match status" value="1"/>
</dbReference>
<dbReference type="GO" id="GO:0005524">
    <property type="term" value="F:ATP binding"/>
    <property type="evidence" value="ECO:0007669"/>
    <property type="project" value="UniProtKB-KW"/>
</dbReference>
<dbReference type="PANTHER" id="PTHR44936">
    <property type="entry name" value="SENSOR PROTEIN CREC"/>
    <property type="match status" value="1"/>
</dbReference>
<dbReference type="InterPro" id="IPR036890">
    <property type="entry name" value="HATPase_C_sf"/>
</dbReference>
<dbReference type="InterPro" id="IPR004358">
    <property type="entry name" value="Sig_transdc_His_kin-like_C"/>
</dbReference>
<name>A0A1I4UCX0_PSUAM</name>
<dbReference type="Gene3D" id="6.10.340.10">
    <property type="match status" value="1"/>
</dbReference>
<dbReference type="Pfam" id="PF00512">
    <property type="entry name" value="HisKA"/>
    <property type="match status" value="1"/>
</dbReference>
<dbReference type="EMBL" id="FOUY01000004">
    <property type="protein sequence ID" value="SFM86818.1"/>
    <property type="molecule type" value="Genomic_DNA"/>
</dbReference>
<evidence type="ECO:0000256" key="15">
    <source>
        <dbReference type="ARBA" id="ARBA00022912"/>
    </source>
</evidence>
<evidence type="ECO:0000256" key="14">
    <source>
        <dbReference type="ARBA" id="ARBA00022842"/>
    </source>
</evidence>
<dbReference type="InterPro" id="IPR036097">
    <property type="entry name" value="HisK_dim/P_sf"/>
</dbReference>
<comment type="cofactor">
    <cofactor evidence="3">
        <name>Mg(2+)</name>
        <dbReference type="ChEBI" id="CHEBI:18420"/>
    </cofactor>
</comment>
<keyword evidence="6" id="KW-1003">Cell membrane</keyword>
<dbReference type="SMART" id="SM00304">
    <property type="entry name" value="HAMP"/>
    <property type="match status" value="1"/>
</dbReference>
<keyword evidence="11 26" id="KW-0418">Kinase</keyword>
<evidence type="ECO:0000313" key="26">
    <source>
        <dbReference type="EMBL" id="SFM86818.1"/>
    </source>
</evidence>
<evidence type="ECO:0000256" key="9">
    <source>
        <dbReference type="ARBA" id="ARBA00022692"/>
    </source>
</evidence>
<dbReference type="GO" id="GO:0004721">
    <property type="term" value="F:phosphoprotein phosphatase activity"/>
    <property type="evidence" value="ECO:0007669"/>
    <property type="project" value="UniProtKB-KW"/>
</dbReference>
<dbReference type="InterPro" id="IPR003661">
    <property type="entry name" value="HisK_dim/P_dom"/>
</dbReference>